<reference evidence="1 2" key="2">
    <citation type="submission" date="2017-09" db="EMBL/GenBank/DDBJ databases">
        <title>Extensive intraspecific genome diversity in a model arbuscular mycorrhizal fungus.</title>
        <authorList>
            <person name="Chen E.C."/>
            <person name="Morin E."/>
            <person name="Beaudet D."/>
            <person name="Noel J."/>
            <person name="Ndikumana S."/>
            <person name="Charron P."/>
            <person name="St-Onge C."/>
            <person name="Giorgi J."/>
            <person name="Grigoriev I.V."/>
            <person name="Roux C."/>
            <person name="Martin F.M."/>
            <person name="Corradi N."/>
        </authorList>
    </citation>
    <scope>NUCLEOTIDE SEQUENCE [LARGE SCALE GENOMIC DNA]</scope>
    <source>
        <strain evidence="1 2">A5</strain>
    </source>
</reference>
<dbReference type="AlphaFoldDB" id="A0A2N0QDA9"/>
<sequence length="231" mass="27001">MRTSIYYDNIDNVSEILAKFFNRYTDSHILEWCLNKNIIDINNIKNNILRPKDRNFQRFVDAVTNRNVDPTQITPTSNVQIYQKIFPDDRTTLVTFMKFILGLTYLLLDKSGNLHVEDIYPFIGITYFIYNKIEHSSLLNSNPNNKALILRDIRNLWSIFLFRKTNSHTNLNGEWDVLIHETHYPIFNDSSRVDLTPAFNIIDLGISQTSIPLSVYIKNSLIQVLNDVINI</sequence>
<dbReference type="VEuPathDB" id="FungiDB:RhiirA1_447654"/>
<dbReference type="VEuPathDB" id="FungiDB:FUN_022196"/>
<organism evidence="1 2">
    <name type="scientific">Rhizophagus irregularis</name>
    <dbReference type="NCBI Taxonomy" id="588596"/>
    <lineage>
        <taxon>Eukaryota</taxon>
        <taxon>Fungi</taxon>
        <taxon>Fungi incertae sedis</taxon>
        <taxon>Mucoromycota</taxon>
        <taxon>Glomeromycotina</taxon>
        <taxon>Glomeromycetes</taxon>
        <taxon>Glomerales</taxon>
        <taxon>Glomeraceae</taxon>
        <taxon>Rhizophagus</taxon>
    </lineage>
</organism>
<reference evidence="1 2" key="1">
    <citation type="submission" date="2016-04" db="EMBL/GenBank/DDBJ databases">
        <title>Genome analyses suggest a sexual origin of heterokaryosis in a supposedly ancient asexual fungus.</title>
        <authorList>
            <person name="Ropars J."/>
            <person name="Sedzielewska K."/>
            <person name="Noel J."/>
            <person name="Charron P."/>
            <person name="Farinelli L."/>
            <person name="Marton T."/>
            <person name="Kruger M."/>
            <person name="Pelin A."/>
            <person name="Brachmann A."/>
            <person name="Corradi N."/>
        </authorList>
    </citation>
    <scope>NUCLEOTIDE SEQUENCE [LARGE SCALE GENOMIC DNA]</scope>
    <source>
        <strain evidence="1 2">A5</strain>
    </source>
</reference>
<dbReference type="EMBL" id="LLXJ01000027">
    <property type="protein sequence ID" value="PKC17047.1"/>
    <property type="molecule type" value="Genomic_DNA"/>
</dbReference>
<name>A0A2N0QDA9_9GLOM</name>
<evidence type="ECO:0000313" key="1">
    <source>
        <dbReference type="EMBL" id="PKC17047.1"/>
    </source>
</evidence>
<protein>
    <submittedName>
        <fullName evidence="1">Uncharacterized protein</fullName>
    </submittedName>
</protein>
<proteinExistence type="predicted"/>
<dbReference type="VEuPathDB" id="FungiDB:RhiirFUN_025840"/>
<dbReference type="Proteomes" id="UP000232722">
    <property type="component" value="Unassembled WGS sequence"/>
</dbReference>
<accession>A0A2N0QDA9</accession>
<comment type="caution">
    <text evidence="1">The sequence shown here is derived from an EMBL/GenBank/DDBJ whole genome shotgun (WGS) entry which is preliminary data.</text>
</comment>
<evidence type="ECO:0000313" key="2">
    <source>
        <dbReference type="Proteomes" id="UP000232722"/>
    </source>
</evidence>
<gene>
    <name evidence="1" type="ORF">RhiirA5_406321</name>
</gene>